<dbReference type="InterPro" id="IPR001867">
    <property type="entry name" value="OmpR/PhoB-type_DNA-bd"/>
</dbReference>
<dbReference type="RefSeq" id="WP_232308386.1">
    <property type="nucleotide sequence ID" value="NZ_BAAAEQ010000001.1"/>
</dbReference>
<dbReference type="PROSITE" id="PS51755">
    <property type="entry name" value="OMPR_PHOB"/>
    <property type="match status" value="1"/>
</dbReference>
<accession>A0ABX0WXG6</accession>
<dbReference type="EMBL" id="JAATJD010000001">
    <property type="protein sequence ID" value="NJB74043.1"/>
    <property type="molecule type" value="Genomic_DNA"/>
</dbReference>
<evidence type="ECO:0000313" key="9">
    <source>
        <dbReference type="Proteomes" id="UP000556869"/>
    </source>
</evidence>
<evidence type="ECO:0000256" key="3">
    <source>
        <dbReference type="ARBA" id="ARBA00023163"/>
    </source>
</evidence>
<dbReference type="SUPFAM" id="SSF52172">
    <property type="entry name" value="CheY-like"/>
    <property type="match status" value="1"/>
</dbReference>
<dbReference type="InterPro" id="IPR011006">
    <property type="entry name" value="CheY-like_superfamily"/>
</dbReference>
<keyword evidence="1" id="KW-0805">Transcription regulation</keyword>
<reference evidence="8 9" key="1">
    <citation type="submission" date="2020-03" db="EMBL/GenBank/DDBJ databases">
        <title>Genomic Encyclopedia of Type Strains, Phase IV (KMG-IV): sequencing the most valuable type-strain genomes for metagenomic binning, comparative biology and taxonomic classification.</title>
        <authorList>
            <person name="Goeker M."/>
        </authorList>
    </citation>
    <scope>NUCLEOTIDE SEQUENCE [LARGE SCALE GENOMIC DNA]</scope>
    <source>
        <strain evidence="8 9">DSM 18888</strain>
    </source>
</reference>
<dbReference type="InterPro" id="IPR001789">
    <property type="entry name" value="Sig_transdc_resp-reg_receiver"/>
</dbReference>
<proteinExistence type="predicted"/>
<keyword evidence="2 5" id="KW-0238">DNA-binding</keyword>
<dbReference type="PANTHER" id="PTHR48111:SF67">
    <property type="entry name" value="TRANSCRIPTIONAL REGULATORY PROTEIN TCTD"/>
    <property type="match status" value="1"/>
</dbReference>
<feature type="domain" description="Response regulatory" evidence="6">
    <location>
        <begin position="65"/>
        <end position="179"/>
    </location>
</feature>
<name>A0ABX0WXG6_9PROT</name>
<keyword evidence="4" id="KW-0597">Phosphoprotein</keyword>
<evidence type="ECO:0000259" key="6">
    <source>
        <dbReference type="PROSITE" id="PS50110"/>
    </source>
</evidence>
<dbReference type="InterPro" id="IPR039420">
    <property type="entry name" value="WalR-like"/>
</dbReference>
<protein>
    <submittedName>
        <fullName evidence="8">Two-component system OmpR family response regulator/two-component system response regulator TctD</fullName>
    </submittedName>
</protein>
<sequence>MTQIAPSIVDFLPFRLSAVIVFFRSLPGVPLAPEGKSKRKSCQLAVDGQIFNFRSCFRCYLREMRILIVEDNLVLADKIAAALRQTDHAVDMVHDGEDALNLVLQETFDLLILDLSLPGLDGIEILKTVRARQINLPVMILTARGNLDERVAGLDAGADDYMVKPFELSELEARARALLRRNIGKRNPYITVGKLSFNSVDRSVTIDGQPVSLTPRERGVLEILLLNISQVISKEKIALHLFGFDDEASVKSIELYISRLRKKIASGDVEVRTIRGLGYMIDE</sequence>
<dbReference type="Gene3D" id="1.10.10.10">
    <property type="entry name" value="Winged helix-like DNA-binding domain superfamily/Winged helix DNA-binding domain"/>
    <property type="match status" value="1"/>
</dbReference>
<feature type="domain" description="OmpR/PhoB-type" evidence="7">
    <location>
        <begin position="187"/>
        <end position="283"/>
    </location>
</feature>
<evidence type="ECO:0000259" key="7">
    <source>
        <dbReference type="PROSITE" id="PS51755"/>
    </source>
</evidence>
<dbReference type="Pfam" id="PF00072">
    <property type="entry name" value="Response_reg"/>
    <property type="match status" value="1"/>
</dbReference>
<dbReference type="Proteomes" id="UP000556869">
    <property type="component" value="Unassembled WGS sequence"/>
</dbReference>
<organism evidence="8 9">
    <name type="scientific">Thalassospira tepidiphila</name>
    <dbReference type="NCBI Taxonomy" id="393657"/>
    <lineage>
        <taxon>Bacteria</taxon>
        <taxon>Pseudomonadati</taxon>
        <taxon>Pseudomonadota</taxon>
        <taxon>Alphaproteobacteria</taxon>
        <taxon>Rhodospirillales</taxon>
        <taxon>Thalassospiraceae</taxon>
        <taxon>Thalassospira</taxon>
    </lineage>
</organism>
<dbReference type="CDD" id="cd00383">
    <property type="entry name" value="trans_reg_C"/>
    <property type="match status" value="1"/>
</dbReference>
<evidence type="ECO:0000256" key="5">
    <source>
        <dbReference type="PROSITE-ProRule" id="PRU01091"/>
    </source>
</evidence>
<dbReference type="Gene3D" id="3.40.50.2300">
    <property type="match status" value="1"/>
</dbReference>
<evidence type="ECO:0000256" key="1">
    <source>
        <dbReference type="ARBA" id="ARBA00023015"/>
    </source>
</evidence>
<dbReference type="SMART" id="SM00448">
    <property type="entry name" value="REC"/>
    <property type="match status" value="1"/>
</dbReference>
<dbReference type="PANTHER" id="PTHR48111">
    <property type="entry name" value="REGULATOR OF RPOS"/>
    <property type="match status" value="1"/>
</dbReference>
<dbReference type="CDD" id="cd17624">
    <property type="entry name" value="REC_OmpR_PmrA-like"/>
    <property type="match status" value="1"/>
</dbReference>
<keyword evidence="3" id="KW-0804">Transcription</keyword>
<dbReference type="Gene3D" id="6.10.250.690">
    <property type="match status" value="1"/>
</dbReference>
<evidence type="ECO:0000256" key="2">
    <source>
        <dbReference type="ARBA" id="ARBA00023125"/>
    </source>
</evidence>
<dbReference type="Pfam" id="PF00486">
    <property type="entry name" value="Trans_reg_C"/>
    <property type="match status" value="1"/>
</dbReference>
<gene>
    <name evidence="8" type="ORF">GGR96_001115</name>
</gene>
<comment type="caution">
    <text evidence="8">The sequence shown here is derived from an EMBL/GenBank/DDBJ whole genome shotgun (WGS) entry which is preliminary data.</text>
</comment>
<feature type="DNA-binding region" description="OmpR/PhoB-type" evidence="5">
    <location>
        <begin position="187"/>
        <end position="283"/>
    </location>
</feature>
<dbReference type="PROSITE" id="PS50110">
    <property type="entry name" value="RESPONSE_REGULATORY"/>
    <property type="match status" value="1"/>
</dbReference>
<feature type="modified residue" description="4-aspartylphosphate" evidence="4">
    <location>
        <position position="114"/>
    </location>
</feature>
<keyword evidence="9" id="KW-1185">Reference proteome</keyword>
<evidence type="ECO:0000313" key="8">
    <source>
        <dbReference type="EMBL" id="NJB74043.1"/>
    </source>
</evidence>
<dbReference type="SMART" id="SM00862">
    <property type="entry name" value="Trans_reg_C"/>
    <property type="match status" value="1"/>
</dbReference>
<dbReference type="InterPro" id="IPR036388">
    <property type="entry name" value="WH-like_DNA-bd_sf"/>
</dbReference>
<evidence type="ECO:0000256" key="4">
    <source>
        <dbReference type="PROSITE-ProRule" id="PRU00169"/>
    </source>
</evidence>